<dbReference type="RefSeq" id="WP_055342075.1">
    <property type="nucleotide sequence ID" value="NZ_CDNI01000003.1"/>
</dbReference>
<feature type="transmembrane region" description="Helical" evidence="1">
    <location>
        <begin position="105"/>
        <end position="127"/>
    </location>
</feature>
<keyword evidence="1" id="KW-1133">Transmembrane helix</keyword>
<dbReference type="OrthoDB" id="9945284at2"/>
<evidence type="ECO:0000313" key="3">
    <source>
        <dbReference type="Proteomes" id="UP000049127"/>
    </source>
</evidence>
<protein>
    <submittedName>
        <fullName evidence="2">Uncharacterized protein</fullName>
    </submittedName>
</protein>
<feature type="transmembrane region" description="Helical" evidence="1">
    <location>
        <begin position="74"/>
        <end position="93"/>
    </location>
</feature>
<dbReference type="Proteomes" id="UP000049127">
    <property type="component" value="Unassembled WGS sequence"/>
</dbReference>
<name>A0A0C7QTJ8_PARSO</name>
<keyword evidence="1" id="KW-0472">Membrane</keyword>
<sequence length="140" mass="16109">MENNIMDKVMQSYFKYLGIANIIFYCIYLINSKNSNLGLRDVIFMIIASVSMVLIPVLYLVIMTKQEKLQNVHMYMNIIIVTMCFDILLLSIGRKFSLVYLIKSIVVSLFVFTPARMAISTLIGFVMNIPKKLMFKNASN</sequence>
<dbReference type="AlphaFoldDB" id="A0A0C7QTJ8"/>
<keyword evidence="1" id="KW-0812">Transmembrane</keyword>
<dbReference type="EMBL" id="CEKZ01000003">
    <property type="protein sequence ID" value="CEQ03957.1"/>
    <property type="molecule type" value="Genomic_DNA"/>
</dbReference>
<accession>A0A0C7QTJ8</accession>
<reference evidence="2 3" key="1">
    <citation type="submission" date="2015-01" db="EMBL/GenBank/DDBJ databases">
        <authorList>
            <person name="Aslett A.Martin."/>
            <person name="De Silva Nishadi"/>
        </authorList>
    </citation>
    <scope>NUCLEOTIDE SEQUENCE [LARGE SCALE GENOMIC DNA]</scope>
    <source>
        <strain evidence="2 3">R28058</strain>
    </source>
</reference>
<evidence type="ECO:0000256" key="1">
    <source>
        <dbReference type="SAM" id="Phobius"/>
    </source>
</evidence>
<feature type="transmembrane region" description="Helical" evidence="1">
    <location>
        <begin position="42"/>
        <end position="62"/>
    </location>
</feature>
<gene>
    <name evidence="2" type="ORF">R28058_16901</name>
</gene>
<evidence type="ECO:0000313" key="2">
    <source>
        <dbReference type="EMBL" id="CEQ03957.1"/>
    </source>
</evidence>
<organism evidence="2 3">
    <name type="scientific">Paraclostridium sordellii</name>
    <name type="common">Clostridium sordellii</name>
    <dbReference type="NCBI Taxonomy" id="1505"/>
    <lineage>
        <taxon>Bacteria</taxon>
        <taxon>Bacillati</taxon>
        <taxon>Bacillota</taxon>
        <taxon>Clostridia</taxon>
        <taxon>Peptostreptococcales</taxon>
        <taxon>Peptostreptococcaceae</taxon>
        <taxon>Paraclostridium</taxon>
    </lineage>
</organism>
<proteinExistence type="predicted"/>
<feature type="transmembrane region" description="Helical" evidence="1">
    <location>
        <begin position="12"/>
        <end position="30"/>
    </location>
</feature>